<dbReference type="CDD" id="cd09077">
    <property type="entry name" value="R1-I-EN"/>
    <property type="match status" value="1"/>
</dbReference>
<accession>A0AAV1JCY5</accession>
<dbReference type="PROSITE" id="PS50879">
    <property type="entry name" value="RNASE_H_1"/>
    <property type="match status" value="2"/>
</dbReference>
<name>A0AAV1JCY5_9NEOP</name>
<proteinExistence type="predicted"/>
<dbReference type="InterPro" id="IPR000477">
    <property type="entry name" value="RT_dom"/>
</dbReference>
<dbReference type="InterPro" id="IPR036691">
    <property type="entry name" value="Endo/exonu/phosph_ase_sf"/>
</dbReference>
<dbReference type="InterPro" id="IPR012337">
    <property type="entry name" value="RNaseH-like_sf"/>
</dbReference>
<evidence type="ECO:0000259" key="1">
    <source>
        <dbReference type="PROSITE" id="PS50878"/>
    </source>
</evidence>
<dbReference type="PANTHER" id="PTHR33481">
    <property type="entry name" value="REVERSE TRANSCRIPTASE"/>
    <property type="match status" value="1"/>
</dbReference>
<feature type="domain" description="RNase H type-1" evidence="2">
    <location>
        <begin position="930"/>
        <end position="1061"/>
    </location>
</feature>
<feature type="domain" description="Reverse transcriptase" evidence="1">
    <location>
        <begin position="499"/>
        <end position="768"/>
    </location>
</feature>
<dbReference type="GO" id="GO:0003676">
    <property type="term" value="F:nucleic acid binding"/>
    <property type="evidence" value="ECO:0007669"/>
    <property type="project" value="InterPro"/>
</dbReference>
<dbReference type="Proteomes" id="UP001497472">
    <property type="component" value="Unassembled WGS sequence"/>
</dbReference>
<gene>
    <name evidence="3" type="ORF">LNINA_LOCUS5937</name>
</gene>
<dbReference type="EMBL" id="CAVLEF010000008">
    <property type="protein sequence ID" value="CAK1546360.1"/>
    <property type="molecule type" value="Genomic_DNA"/>
</dbReference>
<dbReference type="Pfam" id="PF14529">
    <property type="entry name" value="Exo_endo_phos_2"/>
    <property type="match status" value="1"/>
</dbReference>
<dbReference type="Gene3D" id="3.60.10.10">
    <property type="entry name" value="Endonuclease/exonuclease/phosphatase"/>
    <property type="match status" value="1"/>
</dbReference>
<dbReference type="InterPro" id="IPR005135">
    <property type="entry name" value="Endo/exonuclease/phosphatase"/>
</dbReference>
<organism evidence="3 4">
    <name type="scientific">Leptosia nina</name>
    <dbReference type="NCBI Taxonomy" id="320188"/>
    <lineage>
        <taxon>Eukaryota</taxon>
        <taxon>Metazoa</taxon>
        <taxon>Ecdysozoa</taxon>
        <taxon>Arthropoda</taxon>
        <taxon>Hexapoda</taxon>
        <taxon>Insecta</taxon>
        <taxon>Pterygota</taxon>
        <taxon>Neoptera</taxon>
        <taxon>Endopterygota</taxon>
        <taxon>Lepidoptera</taxon>
        <taxon>Glossata</taxon>
        <taxon>Ditrysia</taxon>
        <taxon>Papilionoidea</taxon>
        <taxon>Pieridae</taxon>
        <taxon>Pierinae</taxon>
        <taxon>Leptosia</taxon>
    </lineage>
</organism>
<dbReference type="Gene3D" id="3.30.420.10">
    <property type="entry name" value="Ribonuclease H-like superfamily/Ribonuclease H"/>
    <property type="match status" value="2"/>
</dbReference>
<protein>
    <submittedName>
        <fullName evidence="3">Uncharacterized protein</fullName>
    </submittedName>
</protein>
<dbReference type="SUPFAM" id="SSF56672">
    <property type="entry name" value="DNA/RNA polymerases"/>
    <property type="match status" value="1"/>
</dbReference>
<comment type="caution">
    <text evidence="3">The sequence shown here is derived from an EMBL/GenBank/DDBJ whole genome shotgun (WGS) entry which is preliminary data.</text>
</comment>
<evidence type="ECO:0000313" key="3">
    <source>
        <dbReference type="EMBL" id="CAK1546360.1"/>
    </source>
</evidence>
<dbReference type="InterPro" id="IPR036397">
    <property type="entry name" value="RNaseH_sf"/>
</dbReference>
<dbReference type="SUPFAM" id="SSF56219">
    <property type="entry name" value="DNase I-like"/>
    <property type="match status" value="1"/>
</dbReference>
<dbReference type="GO" id="GO:0071897">
    <property type="term" value="P:DNA biosynthetic process"/>
    <property type="evidence" value="ECO:0007669"/>
    <property type="project" value="UniProtKB-ARBA"/>
</dbReference>
<keyword evidence="4" id="KW-1185">Reference proteome</keyword>
<reference evidence="3 4" key="1">
    <citation type="submission" date="2023-11" db="EMBL/GenBank/DDBJ databases">
        <authorList>
            <person name="Okamura Y."/>
        </authorList>
    </citation>
    <scope>NUCLEOTIDE SEQUENCE [LARGE SCALE GENOMIC DNA]</scope>
</reference>
<dbReference type="CDD" id="cd09276">
    <property type="entry name" value="Rnase_HI_RT_non_LTR"/>
    <property type="match status" value="2"/>
</dbReference>
<dbReference type="SUPFAM" id="SSF53098">
    <property type="entry name" value="Ribonuclease H-like"/>
    <property type="match status" value="2"/>
</dbReference>
<dbReference type="PROSITE" id="PS50878">
    <property type="entry name" value="RT_POL"/>
    <property type="match status" value="1"/>
</dbReference>
<dbReference type="PANTHER" id="PTHR33481:SF1">
    <property type="entry name" value="ENDONUCLEASE_EXONUCLEASE_PHOSPHATASE DOMAIN-CONTAINING PROTEIN-RELATED"/>
    <property type="match status" value="1"/>
</dbReference>
<dbReference type="InterPro" id="IPR002156">
    <property type="entry name" value="RNaseH_domain"/>
</dbReference>
<dbReference type="Pfam" id="PF00078">
    <property type="entry name" value="RVT_1"/>
    <property type="match status" value="1"/>
</dbReference>
<dbReference type="GO" id="GO:0042575">
    <property type="term" value="C:DNA polymerase complex"/>
    <property type="evidence" value="ECO:0007669"/>
    <property type="project" value="UniProtKB-ARBA"/>
</dbReference>
<dbReference type="InterPro" id="IPR043502">
    <property type="entry name" value="DNA/RNA_pol_sf"/>
</dbReference>
<feature type="domain" description="RNase H type-1" evidence="2">
    <location>
        <begin position="1256"/>
        <end position="1395"/>
    </location>
</feature>
<dbReference type="Pfam" id="PF00075">
    <property type="entry name" value="RNase_H"/>
    <property type="match status" value="2"/>
</dbReference>
<dbReference type="GO" id="GO:0004523">
    <property type="term" value="F:RNA-DNA hybrid ribonuclease activity"/>
    <property type="evidence" value="ECO:0007669"/>
    <property type="project" value="InterPro"/>
</dbReference>
<evidence type="ECO:0000313" key="4">
    <source>
        <dbReference type="Proteomes" id="UP001497472"/>
    </source>
</evidence>
<sequence length="1558" mass="176640">MDKKSLLVVQANLQRKDAATTELIMEGQSRKVAVAMVQEPYVGREGKMKNYGCTRIFQFVGKAEKVVKAAIVLFDPNTDATLCPDLTTPNIVVVKAKTHEQDVHLVSFYFEPTPTPIEPYLNEIRKIWKSVGPNVIFAGDANAKSDLWGGKITDRRGESLMGLIAEMGAYVSNEGETPTFDTYRGGKSYSSFVDITFHSANLLGLVREWRVEEALTSSDHNAILFELKETKLKGVTMERTTRIYNTGKAHWTNFREKIGQLLEREKMSAESIEKIVKENELNRAVEKYTEMIKKACEENIPKLGKTKKLTVPWWTQELAEMKKQVKTKKRRIRCAAASRRPKVVEEYLKIKEEYEVNIKDAKLRSWKEFCSKQDREGMWEGIYRVIKRTEVRKEDVPLIKEGKVLGMEESAELLTRTFYPDDDEGEDKQVHKETRAKARLVNEGPGDDRPEPPFTEHELGMVLSTFNPKKAPGRDGLTLDICREAIMAEPTLFLALINRCLTIGHFPTIWKEATVVILRKPGRTDYTTPKAYRPIGLLPVMGKIAEKLFVRRASWHIMPKLSARQYGFMPQRSTEDALYDLLSHIKNSLREKKIAVLVSLDIEGAFDSAWWPAIRCRLAETGCPKNLRRVFDGYLKNRKVKLRYGGSEIERNCMKGCVQGSIGGPILWNLLLDPLLQGLERKGVCAQAFADDVVLVFDGHTAREIEGKANAALAYVREWGVMNKLKFAPHKTKAVVVTKKLKHDTPRLSMGGEGIEVVREVRLLGLIIDESLTFNTHVKTICAKAHRIFHQLARAAKISWGLDTSIIRTIYTAVIEPVLMYAAGAWGQAVSKKCVRVQFDRIQRVFLQRICKAYRTASLHSVQILTGILPINLRIEEAAVLYRVKRGLSPLPYLDADIETRVRPNELPHPADEPRLTFDQYSLELGLDEQTDATNIYTDGSKTDDGVGAAVVLRRLDKELKTVKIKLATYCTVFQAEMVALHKAVQLATKVASPRVNLCSDSRSALDDIVSGRSLSPLVVQIRETLGSLSNHKEVRLYWIKAHVGHEGNERADQLAKEAAHDKKRKPDYDRCPVSKIKRLLRTDSIRRWEEEYGGGTTASTTRFFLPTVASALKAMREVRLDSELTQALTGHGGFAAYLHRFKLKDDPTCICGEGDETVLHLLTRCPVHARDRAEIEMRLDINLTENSLSEIFSSNEARPKLVKYIKKIVQKANARNKIPNDIPLEKPTTFSDLLHPAERISIHTLTPDTYNQINHSGFHHIYTDGSKHENGSTGASYVVYRPLERTHKHVHTKLVKLHHTSSVFQAELVAIKHACTYIQNKNITHAIIHTDSLSSISALKQSNNTHPIVTDIHKTLHQIQYTHTHNNILFSWVKGHSGVEGNEAADIAANKAANAHKAPDFISCPISYIKKKIKNETSLTSQTRYSNENKGSHTKNIFPLLSDIDNFFKAIPVSFQMTQFLTAHSYAKHYLHRFHISDDPFCPCDNNSNQTLDHLTRHCPRFTLARHVHEELCRYADTEPYDIPQIIKKHDTSKSFENFVKHIINNLKNFNQNTRDN</sequence>
<dbReference type="CDD" id="cd01650">
    <property type="entry name" value="RT_nLTR_like"/>
    <property type="match status" value="1"/>
</dbReference>
<evidence type="ECO:0000259" key="2">
    <source>
        <dbReference type="PROSITE" id="PS50879"/>
    </source>
</evidence>